<evidence type="ECO:0000313" key="15">
    <source>
        <dbReference type="EMBL" id="CBH22929.1"/>
    </source>
</evidence>
<dbReference type="CDD" id="cd00429">
    <property type="entry name" value="RPE"/>
    <property type="match status" value="1"/>
</dbReference>
<evidence type="ECO:0000313" key="16">
    <source>
        <dbReference type="Proteomes" id="UP000000933"/>
    </source>
</evidence>
<dbReference type="SUPFAM" id="SSF51366">
    <property type="entry name" value="Ribulose-phoshate binding barrel"/>
    <property type="match status" value="1"/>
</dbReference>
<keyword evidence="10 11" id="KW-0119">Carbohydrate metabolism</keyword>
<evidence type="ECO:0000256" key="12">
    <source>
        <dbReference type="PIRSR" id="PIRSR001461-1"/>
    </source>
</evidence>
<comment type="cofactor">
    <cofactor evidence="5">
        <name>Fe(2+)</name>
        <dbReference type="ChEBI" id="CHEBI:29033"/>
    </cofactor>
</comment>
<dbReference type="InterPro" id="IPR000056">
    <property type="entry name" value="Ribul_P_3_epim-like"/>
</dbReference>
<dbReference type="NCBIfam" id="TIGR01163">
    <property type="entry name" value="rpe"/>
    <property type="match status" value="1"/>
</dbReference>
<evidence type="ECO:0000256" key="14">
    <source>
        <dbReference type="PIRSR" id="PIRSR001461-3"/>
    </source>
</evidence>
<gene>
    <name evidence="10 15" type="primary">rpe</name>
    <name evidence="15" type="ordered locus">SRM_00008</name>
</gene>
<feature type="binding site" evidence="10 14">
    <location>
        <begin position="164"/>
        <end position="167"/>
    </location>
    <ligand>
        <name>substrate</name>
    </ligand>
</feature>
<evidence type="ECO:0000256" key="8">
    <source>
        <dbReference type="ARBA" id="ARBA00022723"/>
    </source>
</evidence>
<comment type="pathway">
    <text evidence="10">Carbohydrate degradation.</text>
</comment>
<dbReference type="GO" id="GO:0006098">
    <property type="term" value="P:pentose-phosphate shunt"/>
    <property type="evidence" value="ECO:0007669"/>
    <property type="project" value="UniProtKB-UniRule"/>
</dbReference>
<keyword evidence="9 10" id="KW-0413">Isomerase</keyword>
<evidence type="ECO:0000256" key="3">
    <source>
        <dbReference type="ARBA" id="ARBA00001941"/>
    </source>
</evidence>
<dbReference type="EC" id="5.1.3.1" evidence="7 10"/>
<dbReference type="GO" id="GO:0004750">
    <property type="term" value="F:D-ribulose-phosphate 3-epimerase activity"/>
    <property type="evidence" value="ECO:0007669"/>
    <property type="project" value="UniProtKB-UniRule"/>
</dbReference>
<feature type="active site" description="Proton acceptor" evidence="10 12">
    <location>
        <position position="54"/>
    </location>
</feature>
<feature type="binding site" evidence="10">
    <location>
        <begin position="197"/>
        <end position="199"/>
    </location>
    <ligand>
        <name>substrate</name>
    </ligand>
</feature>
<dbReference type="PROSITE" id="PS01086">
    <property type="entry name" value="RIBUL_P_3_EPIMER_2"/>
    <property type="match status" value="1"/>
</dbReference>
<dbReference type="GO" id="GO:0046872">
    <property type="term" value="F:metal ion binding"/>
    <property type="evidence" value="ECO:0007669"/>
    <property type="project" value="UniProtKB-UniRule"/>
</dbReference>
<feature type="binding site" evidence="14">
    <location>
        <position position="199"/>
    </location>
    <ligand>
        <name>substrate</name>
    </ligand>
</feature>
<comment type="cofactor">
    <cofactor evidence="10 13">
        <name>a divalent metal cation</name>
        <dbReference type="ChEBI" id="CHEBI:60240"/>
    </cofactor>
    <text evidence="10 13">Binds 1 divalent metal cation per subunit.</text>
</comment>
<comment type="similarity">
    <text evidence="6 10 11">Belongs to the ribulose-phosphate 3-epimerase family.</text>
</comment>
<comment type="cofactor">
    <cofactor evidence="2">
        <name>Mn(2+)</name>
        <dbReference type="ChEBI" id="CHEBI:29035"/>
    </cofactor>
</comment>
<feature type="binding site" evidence="10 13">
    <location>
        <position position="54"/>
    </location>
    <ligand>
        <name>a divalent metal cation</name>
        <dbReference type="ChEBI" id="CHEBI:60240"/>
    </ligand>
</feature>
<protein>
    <recommendedName>
        <fullName evidence="7 10">Ribulose-phosphate 3-epimerase</fullName>
        <ecNumber evidence="7 10">5.1.3.1</ecNumber>
    </recommendedName>
</protein>
<sequence length="244" mass="25806">MCRLPSAPDRVFFLMPASPTMPTLAPSIIASDSGRFAACADEVLGAGPDWLHVDVMDGHFVPNITIGPDVVRTLRPVADEHDAQLDVHLMIEEPQQYVDTFADAGADMLTVHVEACPHLHRVAQTIRAAGCEVGVALNPATPLGHLEGILPFVDLVLVMSVNPGFSGQSFIPESTAKVQRVRRQLNALGSSAYVEVDGGVTPNNAMELVRAGADVLVSGSAVFGGEQSVPQNVEALRNALTLTV</sequence>
<evidence type="ECO:0000256" key="2">
    <source>
        <dbReference type="ARBA" id="ARBA00001936"/>
    </source>
</evidence>
<keyword evidence="13" id="KW-0862">Zinc</keyword>
<evidence type="ECO:0000256" key="13">
    <source>
        <dbReference type="PIRSR" id="PIRSR001461-2"/>
    </source>
</evidence>
<dbReference type="PANTHER" id="PTHR11749">
    <property type="entry name" value="RIBULOSE-5-PHOSPHATE-3-EPIMERASE"/>
    <property type="match status" value="1"/>
</dbReference>
<dbReference type="NCBIfam" id="NF004076">
    <property type="entry name" value="PRK05581.1-4"/>
    <property type="match status" value="1"/>
</dbReference>
<dbReference type="PIRSF" id="PIRSF001461">
    <property type="entry name" value="RPE"/>
    <property type="match status" value="1"/>
</dbReference>
<dbReference type="GO" id="GO:0019323">
    <property type="term" value="P:pentose catabolic process"/>
    <property type="evidence" value="ECO:0007669"/>
    <property type="project" value="UniProtKB-UniRule"/>
</dbReference>
<dbReference type="PATRIC" id="fig|761659.10.peg.9"/>
<keyword evidence="13" id="KW-0170">Cobalt</keyword>
<evidence type="ECO:0000256" key="9">
    <source>
        <dbReference type="ARBA" id="ARBA00023235"/>
    </source>
</evidence>
<evidence type="ECO:0000256" key="1">
    <source>
        <dbReference type="ARBA" id="ARBA00001782"/>
    </source>
</evidence>
<dbReference type="AlphaFoldDB" id="D5H4H4"/>
<organism evidence="15 16">
    <name type="scientific">Salinibacter ruber (strain M8)</name>
    <dbReference type="NCBI Taxonomy" id="761659"/>
    <lineage>
        <taxon>Bacteria</taxon>
        <taxon>Pseudomonadati</taxon>
        <taxon>Rhodothermota</taxon>
        <taxon>Rhodothermia</taxon>
        <taxon>Rhodothermales</taxon>
        <taxon>Salinibacteraceae</taxon>
        <taxon>Salinibacter</taxon>
    </lineage>
</organism>
<evidence type="ECO:0000256" key="7">
    <source>
        <dbReference type="ARBA" id="ARBA00013188"/>
    </source>
</evidence>
<proteinExistence type="inferred from homology"/>
<evidence type="ECO:0000256" key="10">
    <source>
        <dbReference type="HAMAP-Rule" id="MF_02227"/>
    </source>
</evidence>
<comment type="cofactor">
    <cofactor evidence="3">
        <name>Co(2+)</name>
        <dbReference type="ChEBI" id="CHEBI:48828"/>
    </cofactor>
</comment>
<reference evidence="15 16" key="1">
    <citation type="journal article" date="2010" name="ISME J.">
        <title>Fine-scale evolution: genomic, phenotypic and ecological differentiation in two coexisting Salinibacter ruber strains.</title>
        <authorList>
            <person name="Pena A."/>
            <person name="Teeling H."/>
            <person name="Huerta-Cepas J."/>
            <person name="Santos F."/>
            <person name="Yarza P."/>
            <person name="Brito-Echeverria J."/>
            <person name="Lucio M."/>
            <person name="Schmitt-Kopplin P."/>
            <person name="Meseguer I."/>
            <person name="Schenowitz C."/>
            <person name="Dossat C."/>
            <person name="Barbe V."/>
            <person name="Dopazo J."/>
            <person name="Rossello-Mora R."/>
            <person name="Schuler M."/>
            <person name="Glockner F.O."/>
            <person name="Amann R."/>
            <person name="Gabaldon T."/>
            <person name="Anton J."/>
        </authorList>
    </citation>
    <scope>NUCLEOTIDE SEQUENCE [LARGE SCALE GENOMIC DNA]</scope>
    <source>
        <strain evidence="15 16">M8</strain>
    </source>
</reference>
<dbReference type="FunFam" id="3.20.20.70:FF:000004">
    <property type="entry name" value="Ribulose-phosphate 3-epimerase"/>
    <property type="match status" value="1"/>
</dbReference>
<feature type="binding site" evidence="10 14">
    <location>
        <position position="88"/>
    </location>
    <ligand>
        <name>substrate</name>
    </ligand>
</feature>
<feature type="binding site" evidence="10 13">
    <location>
        <position position="197"/>
    </location>
    <ligand>
        <name>a divalent metal cation</name>
        <dbReference type="ChEBI" id="CHEBI:60240"/>
    </ligand>
</feature>
<accession>D5H4H4</accession>
<comment type="function">
    <text evidence="10">Catalyzes the reversible epimerization of D-ribulose 5-phosphate to D-xylulose 5-phosphate.</text>
</comment>
<reference evidence="16" key="2">
    <citation type="submission" date="2010-04" db="EMBL/GenBank/DDBJ databases">
        <title>Genome sequence of Salinibacter ruber M8.</title>
        <authorList>
            <consortium name="Genoscope"/>
        </authorList>
    </citation>
    <scope>NUCLEOTIDE SEQUENCE [LARGE SCALE GENOMIC DNA]</scope>
    <source>
        <strain evidence="16">M8</strain>
    </source>
</reference>
<keyword evidence="8 10" id="KW-0479">Metal-binding</keyword>
<dbReference type="Pfam" id="PF00834">
    <property type="entry name" value="Ribul_P_3_epim"/>
    <property type="match status" value="1"/>
</dbReference>
<feature type="binding site" evidence="10 14">
    <location>
        <position position="27"/>
    </location>
    <ligand>
        <name>substrate</name>
    </ligand>
</feature>
<feature type="binding site" evidence="10 14">
    <location>
        <begin position="219"/>
        <end position="220"/>
    </location>
    <ligand>
        <name>substrate</name>
    </ligand>
</feature>
<dbReference type="InterPro" id="IPR011060">
    <property type="entry name" value="RibuloseP-bd_barrel"/>
</dbReference>
<feature type="active site" description="Proton donor" evidence="10 12">
    <location>
        <position position="197"/>
    </location>
</feature>
<dbReference type="InterPro" id="IPR026019">
    <property type="entry name" value="Ribul_P_3_epim"/>
</dbReference>
<keyword evidence="13" id="KW-0464">Manganese</keyword>
<dbReference type="InterPro" id="IPR013785">
    <property type="entry name" value="Aldolase_TIM"/>
</dbReference>
<dbReference type="PROSITE" id="PS01085">
    <property type="entry name" value="RIBUL_P_3_EPIMER_1"/>
    <property type="match status" value="1"/>
</dbReference>
<comment type="catalytic activity">
    <reaction evidence="1 10 11">
        <text>D-ribulose 5-phosphate = D-xylulose 5-phosphate</text>
        <dbReference type="Rhea" id="RHEA:13677"/>
        <dbReference type="ChEBI" id="CHEBI:57737"/>
        <dbReference type="ChEBI" id="CHEBI:58121"/>
        <dbReference type="EC" id="5.1.3.1"/>
    </reaction>
</comment>
<feature type="binding site" evidence="10 13">
    <location>
        <position position="88"/>
    </location>
    <ligand>
        <name>a divalent metal cation</name>
        <dbReference type="ChEBI" id="CHEBI:60240"/>
    </ligand>
</feature>
<feature type="binding site" evidence="10 13">
    <location>
        <position position="52"/>
    </location>
    <ligand>
        <name>a divalent metal cation</name>
        <dbReference type="ChEBI" id="CHEBI:60240"/>
    </ligand>
</feature>
<dbReference type="HOGENOM" id="CLU_054856_2_1_10"/>
<dbReference type="HAMAP" id="MF_02227">
    <property type="entry name" value="RPE"/>
    <property type="match status" value="1"/>
</dbReference>
<name>D5H4H4_SALRM</name>
<evidence type="ECO:0000256" key="4">
    <source>
        <dbReference type="ARBA" id="ARBA00001947"/>
    </source>
</evidence>
<dbReference type="Proteomes" id="UP000000933">
    <property type="component" value="Chromosome"/>
</dbReference>
<dbReference type="EMBL" id="FP565814">
    <property type="protein sequence ID" value="CBH22929.1"/>
    <property type="molecule type" value="Genomic_DNA"/>
</dbReference>
<dbReference type="GO" id="GO:0005737">
    <property type="term" value="C:cytoplasm"/>
    <property type="evidence" value="ECO:0007669"/>
    <property type="project" value="UniProtKB-ARBA"/>
</dbReference>
<comment type="cofactor">
    <cofactor evidence="4">
        <name>Zn(2+)</name>
        <dbReference type="ChEBI" id="CHEBI:29105"/>
    </cofactor>
</comment>
<dbReference type="KEGG" id="srm:SRM_00008"/>
<evidence type="ECO:0000256" key="5">
    <source>
        <dbReference type="ARBA" id="ARBA00001954"/>
    </source>
</evidence>
<evidence type="ECO:0000256" key="11">
    <source>
        <dbReference type="PIRNR" id="PIRNR001461"/>
    </source>
</evidence>
<evidence type="ECO:0000256" key="6">
    <source>
        <dbReference type="ARBA" id="ARBA00009541"/>
    </source>
</evidence>
<dbReference type="Gene3D" id="3.20.20.70">
    <property type="entry name" value="Aldolase class I"/>
    <property type="match status" value="1"/>
</dbReference>